<feature type="compositionally biased region" description="Basic and acidic residues" evidence="5">
    <location>
        <begin position="131"/>
        <end position="147"/>
    </location>
</feature>
<feature type="compositionally biased region" description="Acidic residues" evidence="5">
    <location>
        <begin position="88"/>
        <end position="110"/>
    </location>
</feature>
<accession>A0ABD2YHZ1</accession>
<protein>
    <recommendedName>
        <fullName evidence="6">Pre-mRNA polyadenylation factor Fip1 domain-containing protein</fullName>
    </recommendedName>
</protein>
<evidence type="ECO:0000313" key="7">
    <source>
        <dbReference type="EMBL" id="KAL3505629.1"/>
    </source>
</evidence>
<comment type="caution">
    <text evidence="7">The sequence shown here is derived from an EMBL/GenBank/DDBJ whole genome shotgun (WGS) entry which is preliminary data.</text>
</comment>
<gene>
    <name evidence="7" type="ORF">ACH5RR_031011</name>
</gene>
<dbReference type="AlphaFoldDB" id="A0ABD2YHZ1"/>
<name>A0ABD2YHZ1_9GENT</name>
<feature type="compositionally biased region" description="Basic and acidic residues" evidence="5">
    <location>
        <begin position="540"/>
        <end position="554"/>
    </location>
</feature>
<dbReference type="PANTHER" id="PTHR36884:SF4">
    <property type="entry name" value="FIP1[III]-LIKE PROTEIN"/>
    <property type="match status" value="1"/>
</dbReference>
<dbReference type="EMBL" id="JBJUIK010000013">
    <property type="protein sequence ID" value="KAL3505629.1"/>
    <property type="molecule type" value="Genomic_DNA"/>
</dbReference>
<feature type="compositionally biased region" description="Acidic residues" evidence="5">
    <location>
        <begin position="60"/>
        <end position="71"/>
    </location>
</feature>
<evidence type="ECO:0000256" key="3">
    <source>
        <dbReference type="ARBA" id="ARBA00022664"/>
    </source>
</evidence>
<feature type="compositionally biased region" description="Basic and acidic residues" evidence="5">
    <location>
        <begin position="996"/>
        <end position="1007"/>
    </location>
</feature>
<feature type="compositionally biased region" description="Gly residues" evidence="5">
    <location>
        <begin position="148"/>
        <end position="160"/>
    </location>
</feature>
<keyword evidence="8" id="KW-1185">Reference proteome</keyword>
<dbReference type="GO" id="GO:0005634">
    <property type="term" value="C:nucleus"/>
    <property type="evidence" value="ECO:0007669"/>
    <property type="project" value="UniProtKB-SubCell"/>
</dbReference>
<comment type="similarity">
    <text evidence="2">Belongs to the FIP1 family.</text>
</comment>
<dbReference type="InterPro" id="IPR044976">
    <property type="entry name" value="FIPS5/FIPS3-like"/>
</dbReference>
<feature type="region of interest" description="Disordered" evidence="5">
    <location>
        <begin position="30"/>
        <end position="160"/>
    </location>
</feature>
<organism evidence="7 8">
    <name type="scientific">Cinchona calisaya</name>
    <dbReference type="NCBI Taxonomy" id="153742"/>
    <lineage>
        <taxon>Eukaryota</taxon>
        <taxon>Viridiplantae</taxon>
        <taxon>Streptophyta</taxon>
        <taxon>Embryophyta</taxon>
        <taxon>Tracheophyta</taxon>
        <taxon>Spermatophyta</taxon>
        <taxon>Magnoliopsida</taxon>
        <taxon>eudicotyledons</taxon>
        <taxon>Gunneridae</taxon>
        <taxon>Pentapetalae</taxon>
        <taxon>asterids</taxon>
        <taxon>lamiids</taxon>
        <taxon>Gentianales</taxon>
        <taxon>Rubiaceae</taxon>
        <taxon>Cinchonoideae</taxon>
        <taxon>Cinchoneae</taxon>
        <taxon>Cinchona</taxon>
    </lineage>
</organism>
<dbReference type="GO" id="GO:0006397">
    <property type="term" value="P:mRNA processing"/>
    <property type="evidence" value="ECO:0007669"/>
    <property type="project" value="UniProtKB-KW"/>
</dbReference>
<dbReference type="InterPro" id="IPR007854">
    <property type="entry name" value="Fip1_dom"/>
</dbReference>
<proteinExistence type="inferred from homology"/>
<sequence length="1218" mass="139729">MEEFEDDDDFGDLYTDVEVQASSAINCIQELTQFSPDHENSDSSEANANERVAGGGGGENAEEDEEKEEEAAVNLEEGLDWNGNENAVESDSDGESEDDLNIVLNEDEGDGDCKLGFQTGSNVGRFDNEDELRVEVEDEENNGRENDGSGGRRGNGGLERGSYNGGVYGAQYKRMRSQSAAGSNNLKRNGTAGVALYSSMFVRGNWEDNFRTPRFSTNSIGAQSGCNFSLPRSRTILDVNIDALEWKPWRHLGADITDFFNFGLDEDSWKCYCNSLDRCREQATNVKNNPAYRRHDEQHEDGRDHEGLREAAFENTTLSKQKRAVSPSHEISLREQQLQMPKGKAIQVEDSIAERQPSIYVRHPVERDSDVIIQIPVQDMEEELSSSAKAAFDQGVSHVLEASDCGESGDARANKGEMLCFSSDSEDEPSILEGPMQETGISNPERCFKHASGCDCNPASRDSDKCGSFQASDADKEHHEELADGNSDETAEAVQSSKDPKKSVGSVKRITESSADESESSHREESQHDPSLSPSWGHALESRDGSYNEPDKFHGQAVRASPNSVSEVLESVAFDYQSSKDSRSHSINMKSGGYKYLARSRSPIHRHIKFHRRNSSRMSELKSGVDYEDAFCLSDRERFHNLYHSTIRHRDQRNRHHGFDFSERQNFSYYQRADYSFRSRKKFCDYQSGAGNSHWTGHQVSEYERDQCYNRSVNGKHHPEQSIPRSSHHMMEKDWDHYERGDTVHEMESLDFNTEREFISEQSQFLDSRNHTRWKQKSEELNFRRMKNDKFIPECNYSNDLMRENCRPVQYNARERDFIQHKYDRQLPYGRRAVKIPVRSKRRYDNPLNGCETIWRRESEDEKGRYTRDQLSFWSYKEPQTVGKGRGRGSLSRIGTFERHSGEGRYNCIGRYSGSIKFGSGAGVFDNDENMRNPDDQDDFDQRRQYRQSEILQREEEYSCWYPDDNFQAEGTLNPFYRTSRIKRSDAKHGSGRGGKVTDHGESEQNRYKLSRADNSSSQFLENSNITRRGNVLRTLPRSWDSTDKHMIVWDRKSSRFSEVGKLMCYGRYEYGDSEQRTFKDLNDSRLQKVIETDNTKTDPFLADANWFNMFPDGKRNDSSDIEEGQIVTECFYEKPMDRISSLKARTNIIGTKNVSTENPRLLEIIAKMEKRRERFKEPITLKIVSEKDGKPFADKVAETVETKKLQRPARKRKWVGN</sequence>
<dbReference type="PANTHER" id="PTHR36884">
    <property type="entry name" value="FIP1[III]-LIKE PROTEIN"/>
    <property type="match status" value="1"/>
</dbReference>
<feature type="compositionally biased region" description="Basic and acidic residues" evidence="5">
    <location>
        <begin position="519"/>
        <end position="528"/>
    </location>
</feature>
<dbReference type="Pfam" id="PF05182">
    <property type="entry name" value="Fip1"/>
    <property type="match status" value="1"/>
</dbReference>
<feature type="domain" description="Pre-mRNA polyadenylation factor Fip1" evidence="6">
    <location>
        <begin position="238"/>
        <end position="280"/>
    </location>
</feature>
<dbReference type="Proteomes" id="UP001630127">
    <property type="component" value="Unassembled WGS sequence"/>
</dbReference>
<evidence type="ECO:0000256" key="5">
    <source>
        <dbReference type="SAM" id="MobiDB-lite"/>
    </source>
</evidence>
<evidence type="ECO:0000256" key="2">
    <source>
        <dbReference type="ARBA" id="ARBA00007459"/>
    </source>
</evidence>
<feature type="region of interest" description="Disordered" evidence="5">
    <location>
        <begin position="421"/>
        <end position="444"/>
    </location>
</feature>
<feature type="region of interest" description="Disordered" evidence="5">
    <location>
        <begin position="983"/>
        <end position="1016"/>
    </location>
</feature>
<evidence type="ECO:0000256" key="1">
    <source>
        <dbReference type="ARBA" id="ARBA00004123"/>
    </source>
</evidence>
<feature type="compositionally biased region" description="Basic and acidic residues" evidence="5">
    <location>
        <begin position="473"/>
        <end position="482"/>
    </location>
</feature>
<evidence type="ECO:0000256" key="4">
    <source>
        <dbReference type="ARBA" id="ARBA00023242"/>
    </source>
</evidence>
<evidence type="ECO:0000259" key="6">
    <source>
        <dbReference type="Pfam" id="PF05182"/>
    </source>
</evidence>
<comment type="subcellular location">
    <subcellularLocation>
        <location evidence="1">Nucleus</location>
    </subcellularLocation>
</comment>
<reference evidence="7 8" key="1">
    <citation type="submission" date="2024-11" db="EMBL/GenBank/DDBJ databases">
        <title>A near-complete genome assembly of Cinchona calisaya.</title>
        <authorList>
            <person name="Lian D.C."/>
            <person name="Zhao X.W."/>
            <person name="Wei L."/>
        </authorList>
    </citation>
    <scope>NUCLEOTIDE SEQUENCE [LARGE SCALE GENOMIC DNA]</scope>
    <source>
        <tissue evidence="7">Nenye</tissue>
    </source>
</reference>
<feature type="region of interest" description="Disordered" evidence="5">
    <location>
        <begin position="459"/>
        <end position="561"/>
    </location>
</feature>
<keyword evidence="3" id="KW-0507">mRNA processing</keyword>
<evidence type="ECO:0000313" key="8">
    <source>
        <dbReference type="Proteomes" id="UP001630127"/>
    </source>
</evidence>
<keyword evidence="4" id="KW-0539">Nucleus</keyword>